<dbReference type="RefSeq" id="WP_407884402.1">
    <property type="nucleotide sequence ID" value="NZ_BQXO01000005.1"/>
</dbReference>
<dbReference type="InterPro" id="IPR014975">
    <property type="entry name" value="DUF1836"/>
</dbReference>
<keyword evidence="2" id="KW-1185">Reference proteome</keyword>
<dbReference type="PANTHER" id="PTHR40056">
    <property type="entry name" value="HYPOTHETICAL CYTOSOLIC PROTEIN"/>
    <property type="match status" value="1"/>
</dbReference>
<protein>
    <recommendedName>
        <fullName evidence="3">DUF1836 domain-containing protein</fullName>
    </recommendedName>
</protein>
<sequence>MSTLINPASGLPPMRLPLWQDLPTFDLHLTQLLDLTNQYLAPITHDTITKTMMHNYFKANVLVPPDKKHYHQIHLAGAIVVGLLKNIFTLEELRLALQYILVENSPQTGYDRFANMFNHEAADGTFKRSKLSDEQLSSMSVAAVIQYNAMEALLFWLAARQLLQQTLPQSELDAD</sequence>
<reference evidence="1 2" key="1">
    <citation type="submission" date="2022-03" db="EMBL/GenBank/DDBJ databases">
        <title>Draft genome sequence of Furfurilactobacillus curtus JCM 31185.</title>
        <authorList>
            <person name="Suzuki S."/>
            <person name="Endo A."/>
            <person name="Kajikawa A."/>
        </authorList>
    </citation>
    <scope>NUCLEOTIDE SEQUENCE [LARGE SCALE GENOMIC DNA]</scope>
    <source>
        <strain evidence="1 2">JCM 31185</strain>
    </source>
</reference>
<accession>A0ABQ5JQ11</accession>
<dbReference type="EMBL" id="BQXO01000005">
    <property type="protein sequence ID" value="GKT06340.1"/>
    <property type="molecule type" value="Genomic_DNA"/>
</dbReference>
<dbReference type="Proteomes" id="UP001628078">
    <property type="component" value="Unassembled WGS sequence"/>
</dbReference>
<evidence type="ECO:0000313" key="2">
    <source>
        <dbReference type="Proteomes" id="UP001628078"/>
    </source>
</evidence>
<evidence type="ECO:0008006" key="3">
    <source>
        <dbReference type="Google" id="ProtNLM"/>
    </source>
</evidence>
<proteinExistence type="predicted"/>
<dbReference type="Pfam" id="PF08876">
    <property type="entry name" value="DUF1836"/>
    <property type="match status" value="1"/>
</dbReference>
<comment type="caution">
    <text evidence="1">The sequence shown here is derived from an EMBL/GenBank/DDBJ whole genome shotgun (WGS) entry which is preliminary data.</text>
</comment>
<evidence type="ECO:0000313" key="1">
    <source>
        <dbReference type="EMBL" id="GKT06340.1"/>
    </source>
</evidence>
<gene>
    <name evidence="1" type="ORF">JCM31185_16270</name>
</gene>
<name>A0ABQ5JQ11_9LACO</name>
<dbReference type="PANTHER" id="PTHR40056:SF1">
    <property type="entry name" value="DUF1836 DOMAIN-CONTAINING PROTEIN"/>
    <property type="match status" value="1"/>
</dbReference>
<organism evidence="1 2">
    <name type="scientific">Furfurilactobacillus curtus</name>
    <dbReference type="NCBI Taxonomy" id="1746200"/>
    <lineage>
        <taxon>Bacteria</taxon>
        <taxon>Bacillati</taxon>
        <taxon>Bacillota</taxon>
        <taxon>Bacilli</taxon>
        <taxon>Lactobacillales</taxon>
        <taxon>Lactobacillaceae</taxon>
        <taxon>Furfurilactobacillus</taxon>
    </lineage>
</organism>